<evidence type="ECO:0000313" key="3">
    <source>
        <dbReference type="EMBL" id="WRQ86626.1"/>
    </source>
</evidence>
<keyword evidence="1" id="KW-0175">Coiled coil</keyword>
<accession>A0ABZ1C563</accession>
<keyword evidence="4" id="KW-1185">Reference proteome</keyword>
<evidence type="ECO:0000256" key="1">
    <source>
        <dbReference type="SAM" id="Coils"/>
    </source>
</evidence>
<feature type="compositionally biased region" description="Acidic residues" evidence="2">
    <location>
        <begin position="95"/>
        <end position="134"/>
    </location>
</feature>
<dbReference type="EMBL" id="CP139781">
    <property type="protein sequence ID" value="WRQ86626.1"/>
    <property type="molecule type" value="Genomic_DNA"/>
</dbReference>
<organism evidence="3 4">
    <name type="scientific">Actomonas aquatica</name>
    <dbReference type="NCBI Taxonomy" id="2866162"/>
    <lineage>
        <taxon>Bacteria</taxon>
        <taxon>Pseudomonadati</taxon>
        <taxon>Verrucomicrobiota</taxon>
        <taxon>Opitutia</taxon>
        <taxon>Opitutales</taxon>
        <taxon>Opitutaceae</taxon>
        <taxon>Actomonas</taxon>
    </lineage>
</organism>
<gene>
    <name evidence="3" type="ORF">K1X11_017580</name>
</gene>
<reference evidence="3 4" key="1">
    <citation type="submission" date="2023-12" db="EMBL/GenBank/DDBJ databases">
        <title>Description of an unclassified Opitutus bacterium of Verrucomicrobiota.</title>
        <authorList>
            <person name="Zhang D.-F."/>
        </authorList>
    </citation>
    <scope>NUCLEOTIDE SEQUENCE [LARGE SCALE GENOMIC DNA]</scope>
    <source>
        <strain evidence="3 4">WL0086</strain>
    </source>
</reference>
<sequence length="134" mass="14116">MAKKITPLSFRDIVLGAEADVIRQALAARESIDGLIVERQAAYERIAALEAQVEDVLGETGAFPFPAPPLPVAGFDPKAATVTRGAAAIRKAEEVLSDGDESTDDADTDVDADDEIEADDEVAEDGDDDTESKA</sequence>
<feature type="coiled-coil region" evidence="1">
    <location>
        <begin position="32"/>
        <end position="59"/>
    </location>
</feature>
<protein>
    <submittedName>
        <fullName evidence="3">Uncharacterized protein</fullName>
    </submittedName>
</protein>
<feature type="region of interest" description="Disordered" evidence="2">
    <location>
        <begin position="92"/>
        <end position="134"/>
    </location>
</feature>
<dbReference type="RefSeq" id="WP_225919717.1">
    <property type="nucleotide sequence ID" value="NZ_CP139781.1"/>
</dbReference>
<evidence type="ECO:0000313" key="4">
    <source>
        <dbReference type="Proteomes" id="UP000738431"/>
    </source>
</evidence>
<name>A0ABZ1C563_9BACT</name>
<evidence type="ECO:0000256" key="2">
    <source>
        <dbReference type="SAM" id="MobiDB-lite"/>
    </source>
</evidence>
<dbReference type="Proteomes" id="UP000738431">
    <property type="component" value="Chromosome"/>
</dbReference>
<proteinExistence type="predicted"/>